<keyword evidence="3" id="KW-1185">Reference proteome</keyword>
<organism evidence="2 3">
    <name type="scientific">Tritrichomonas foetus</name>
    <dbReference type="NCBI Taxonomy" id="1144522"/>
    <lineage>
        <taxon>Eukaryota</taxon>
        <taxon>Metamonada</taxon>
        <taxon>Parabasalia</taxon>
        <taxon>Tritrichomonadida</taxon>
        <taxon>Tritrichomonadidae</taxon>
        <taxon>Tritrichomonas</taxon>
    </lineage>
</organism>
<sequence length="1038" mass="120106">MKDFPLVDPCTGKRYSIPIEIATVQGMYAYVGQLFNLKYESPGAEFFLCYRHFIFFYGIKNRSITELGYDGQHEFQIQKLRKYNINIRMKLNPNGDGFPTGPKTCHQFTSVFDLKKQVAKNKNINPHNLILYHDNIEQVHEDRKIADIIAQGSNSLILAVKKGAAIFNVKMKDDPTNRSFFAEMKDYETVQNLKEYLSLMCFKLENEVQFTENMDDNTELAYVGTRRIDISRCGETFKSQCITLSVKVLNFGRFTEKVCRHLTEYQLCRKIAYKYNLDPSIIYISVHSQSVDSQIVEANLLPSQSHVNLILNNSHSKEYCIGEYQKINSLLGSIGQLIKYRFNAGFYADGKFLTIESPNSLIKEEIKNIFMYYNQNDPLWTILVKDKLRIVPSSSTFYECIRQIYNVSPGYIKSIYLEKLNPKMEVQIPKTFESLIKNPPKNPQQMTFCDSKVEIIGSRRINEIGNPNIWKIQFNSYDNISVPVTRKHNKTGLSKKVHQIFRNSQIRDLSKLYKSKKLVTKTLFFKDQECSFYQSFNEFDFSDENPFEVKAAPKMFSVDDFYFVENNDFNELSPDMKQKIQKKTNVRDMLHSLDPEFVLFSDFIQLKPDDNPLYCRPAKTDAYILAKLPPMKTIYINNCHGIVIPFLLTQSLFSSIGAVVLGIFKLTMKDVVFRFEDTCREFDLPWCFNAGALPDKATVKFIYEEKDTSQQVFAFDSDKYIPLALEKANDSISANKEYIVRRIKGLENYPMNDIKFMVSTFTLDESKSFISYNIPDRTPINIVIKPESPSNYSIDLHQNFENEGDKMLSAEEIEKLHLEMTADVINNDNNMFDEYNNMENHHNNNQNAENQDFDHQELGIPGNDDFGTPQGFYSQNFESKDFFNQKWETTETSNDLINQGMNPDMNQYVNNDHNNPLSMDTPDMTVANENSNDEFVYNFQVEEEMFKLTLPSEATIKDAKVKISQEKGYEPTTIIIMFGGKTLHDSILLKTLDLDDGDILQLFIKDMEELLLATCVGLKMNYNEYNGSGDSEYETDSD</sequence>
<dbReference type="EMBL" id="MLAK01000749">
    <property type="protein sequence ID" value="OHT05672.1"/>
    <property type="molecule type" value="Genomic_DNA"/>
</dbReference>
<dbReference type="CDD" id="cd17039">
    <property type="entry name" value="Ubl_ubiquitin_like"/>
    <property type="match status" value="1"/>
</dbReference>
<evidence type="ECO:0000313" key="2">
    <source>
        <dbReference type="EMBL" id="OHT05672.1"/>
    </source>
</evidence>
<dbReference type="Pfam" id="PF00240">
    <property type="entry name" value="ubiquitin"/>
    <property type="match status" value="1"/>
</dbReference>
<dbReference type="InterPro" id="IPR000626">
    <property type="entry name" value="Ubiquitin-like_dom"/>
</dbReference>
<dbReference type="RefSeq" id="XP_068358808.1">
    <property type="nucleotide sequence ID" value="XM_068492713.1"/>
</dbReference>
<evidence type="ECO:0000313" key="3">
    <source>
        <dbReference type="Proteomes" id="UP000179807"/>
    </source>
</evidence>
<accession>A0A1J4K4A2</accession>
<feature type="domain" description="Ubiquitin-like" evidence="1">
    <location>
        <begin position="922"/>
        <end position="1005"/>
    </location>
</feature>
<gene>
    <name evidence="2" type="ORF">TRFO_05795</name>
</gene>
<reference evidence="2" key="1">
    <citation type="submission" date="2016-10" db="EMBL/GenBank/DDBJ databases">
        <authorList>
            <person name="Benchimol M."/>
            <person name="Almeida L.G."/>
            <person name="Vasconcelos A.T."/>
            <person name="Perreira-Neves A."/>
            <person name="Rosa I.A."/>
            <person name="Tasca T."/>
            <person name="Bogo M.R."/>
            <person name="de Souza W."/>
        </authorList>
    </citation>
    <scope>NUCLEOTIDE SEQUENCE [LARGE SCALE GENOMIC DNA]</scope>
    <source>
        <strain evidence="2">K</strain>
    </source>
</reference>
<dbReference type="GeneID" id="94827417"/>
<name>A0A1J4K4A2_9EUKA</name>
<dbReference type="Proteomes" id="UP000179807">
    <property type="component" value="Unassembled WGS sequence"/>
</dbReference>
<dbReference type="SUPFAM" id="SSF54236">
    <property type="entry name" value="Ubiquitin-like"/>
    <property type="match status" value="1"/>
</dbReference>
<evidence type="ECO:0000259" key="1">
    <source>
        <dbReference type="PROSITE" id="PS50053"/>
    </source>
</evidence>
<dbReference type="Gene3D" id="3.10.20.90">
    <property type="entry name" value="Phosphatidylinositol 3-kinase Catalytic Subunit, Chain A, domain 1"/>
    <property type="match status" value="1"/>
</dbReference>
<dbReference type="InterPro" id="IPR029071">
    <property type="entry name" value="Ubiquitin-like_domsf"/>
</dbReference>
<protein>
    <recommendedName>
        <fullName evidence="1">Ubiquitin-like domain-containing protein</fullName>
    </recommendedName>
</protein>
<proteinExistence type="predicted"/>
<comment type="caution">
    <text evidence="2">The sequence shown here is derived from an EMBL/GenBank/DDBJ whole genome shotgun (WGS) entry which is preliminary data.</text>
</comment>
<dbReference type="VEuPathDB" id="TrichDB:TRFO_05795"/>
<dbReference type="AlphaFoldDB" id="A0A1J4K4A2"/>
<dbReference type="PROSITE" id="PS50053">
    <property type="entry name" value="UBIQUITIN_2"/>
    <property type="match status" value="1"/>
</dbReference>